<evidence type="ECO:0000256" key="5">
    <source>
        <dbReference type="ARBA" id="ARBA00022771"/>
    </source>
</evidence>
<dbReference type="InterPro" id="IPR050143">
    <property type="entry name" value="TRIM/RBCC"/>
</dbReference>
<dbReference type="SMART" id="SM00449">
    <property type="entry name" value="SPRY"/>
    <property type="match status" value="1"/>
</dbReference>
<proteinExistence type="inferred from homology"/>
<evidence type="ECO:0000256" key="6">
    <source>
        <dbReference type="ARBA" id="ARBA00022833"/>
    </source>
</evidence>
<dbReference type="PANTHER" id="PTHR24103">
    <property type="entry name" value="E3 UBIQUITIN-PROTEIN LIGASE TRIM"/>
    <property type="match status" value="1"/>
</dbReference>
<dbReference type="PROSITE" id="PS50089">
    <property type="entry name" value="ZF_RING_2"/>
    <property type="match status" value="1"/>
</dbReference>
<dbReference type="InterPro" id="IPR003879">
    <property type="entry name" value="Butyrophylin_SPRY"/>
</dbReference>
<dbReference type="SUPFAM" id="SSF57850">
    <property type="entry name" value="RING/U-box"/>
    <property type="match status" value="1"/>
</dbReference>
<dbReference type="SUPFAM" id="SSF49899">
    <property type="entry name" value="Concanavalin A-like lectins/glucanases"/>
    <property type="match status" value="1"/>
</dbReference>
<organism evidence="11 12">
    <name type="scientific">Cirrhinus molitorella</name>
    <name type="common">mud carp</name>
    <dbReference type="NCBI Taxonomy" id="172907"/>
    <lineage>
        <taxon>Eukaryota</taxon>
        <taxon>Metazoa</taxon>
        <taxon>Chordata</taxon>
        <taxon>Craniata</taxon>
        <taxon>Vertebrata</taxon>
        <taxon>Euteleostomi</taxon>
        <taxon>Actinopterygii</taxon>
        <taxon>Neopterygii</taxon>
        <taxon>Teleostei</taxon>
        <taxon>Ostariophysi</taxon>
        <taxon>Cypriniformes</taxon>
        <taxon>Cyprinidae</taxon>
        <taxon>Labeoninae</taxon>
        <taxon>Labeonini</taxon>
        <taxon>Cirrhinus</taxon>
    </lineage>
</organism>
<sequence>MSSFRLVCSVGEEVSDASALNETCTPDEICSSILMKEEISQPLWLWDSTENQTKNRKEVEVKQTINLLHMATSKSKTSLRDDLTCAICFELFKDPVMLGCMHHFCRKCIVSYWKTVRGPVSCPQCRQEFPNKCFQTNYLVAGLVEKVRASSTSASVKYLEKQLKDRLESQFSMKEAYIAMIREDKDKMEKIKKMGDELQGRVHSDFQALHHFLRVEEEAMLEELKREQEEMLQRLERHLEALQVAIRDVEQNINMLRQTASSTDQSVLVELPEFNSESPLQELNINLNGFRSKRIAPLQYTMWQKMFQHLNPGPAPLRFDEDTAHPSLQVSRNKTQVIESDKMINCTSNAKRFLQCVNILATEGFQSGRHYWEVDVSNNPKWDLGVALESVNRQVRVKLCPDNGYWTLRLRNGSQYSAGTQPWTPVTVMTSPSRIGVFLDCEERKVSFYNANNMALLYSFSSGPRGKAFPFFSTCLSERGQKAQAIRILHFPFECPSEM</sequence>
<dbReference type="PROSITE" id="PS00518">
    <property type="entry name" value="ZF_RING_1"/>
    <property type="match status" value="1"/>
</dbReference>
<dbReference type="CDD" id="cd12905">
    <property type="entry name" value="SPRY_PRY_A33L"/>
    <property type="match status" value="1"/>
</dbReference>
<dbReference type="EMBL" id="JAYMGO010000014">
    <property type="protein sequence ID" value="KAL1261403.1"/>
    <property type="molecule type" value="Genomic_DNA"/>
</dbReference>
<feature type="domain" description="B30.2/SPRY" evidence="10">
    <location>
        <begin position="297"/>
        <end position="493"/>
    </location>
</feature>
<evidence type="ECO:0000259" key="10">
    <source>
        <dbReference type="PROSITE" id="PS50188"/>
    </source>
</evidence>
<keyword evidence="6" id="KW-0862">Zinc</keyword>
<dbReference type="Pfam" id="PF00622">
    <property type="entry name" value="SPRY"/>
    <property type="match status" value="1"/>
</dbReference>
<evidence type="ECO:0000256" key="8">
    <source>
        <dbReference type="SAM" id="Coils"/>
    </source>
</evidence>
<dbReference type="InterPro" id="IPR001870">
    <property type="entry name" value="B30.2/SPRY"/>
</dbReference>
<dbReference type="PROSITE" id="PS50188">
    <property type="entry name" value="B302_SPRY"/>
    <property type="match status" value="1"/>
</dbReference>
<evidence type="ECO:0000256" key="4">
    <source>
        <dbReference type="ARBA" id="ARBA00022723"/>
    </source>
</evidence>
<dbReference type="InterPro" id="IPR006574">
    <property type="entry name" value="PRY"/>
</dbReference>
<dbReference type="Gene3D" id="3.30.40.10">
    <property type="entry name" value="Zinc/RING finger domain, C3HC4 (zinc finger)"/>
    <property type="match status" value="1"/>
</dbReference>
<comment type="subcellular location">
    <subcellularLocation>
        <location evidence="1">Cytoplasm</location>
    </subcellularLocation>
</comment>
<dbReference type="Pfam" id="PF13765">
    <property type="entry name" value="PRY"/>
    <property type="match status" value="1"/>
</dbReference>
<protein>
    <submittedName>
        <fullName evidence="11">Uncharacterized protein</fullName>
    </submittedName>
</protein>
<evidence type="ECO:0000256" key="2">
    <source>
        <dbReference type="ARBA" id="ARBA00008518"/>
    </source>
</evidence>
<dbReference type="InterPro" id="IPR043136">
    <property type="entry name" value="B30.2/SPRY_sf"/>
</dbReference>
<keyword evidence="4" id="KW-0479">Metal-binding</keyword>
<dbReference type="InterPro" id="IPR013083">
    <property type="entry name" value="Znf_RING/FYVE/PHD"/>
</dbReference>
<keyword evidence="5 7" id="KW-0863">Zinc-finger</keyword>
<dbReference type="Gene3D" id="2.60.120.920">
    <property type="match status" value="1"/>
</dbReference>
<evidence type="ECO:0000256" key="3">
    <source>
        <dbReference type="ARBA" id="ARBA00022490"/>
    </source>
</evidence>
<evidence type="ECO:0000259" key="9">
    <source>
        <dbReference type="PROSITE" id="PS50089"/>
    </source>
</evidence>
<dbReference type="SMART" id="SM00589">
    <property type="entry name" value="PRY"/>
    <property type="match status" value="1"/>
</dbReference>
<name>A0ABR3M8G6_9TELE</name>
<gene>
    <name evidence="11" type="ORF">QQF64_006668</name>
</gene>
<dbReference type="InterPro" id="IPR017907">
    <property type="entry name" value="Znf_RING_CS"/>
</dbReference>
<evidence type="ECO:0000313" key="12">
    <source>
        <dbReference type="Proteomes" id="UP001558613"/>
    </source>
</evidence>
<dbReference type="InterPro" id="IPR003877">
    <property type="entry name" value="SPRY_dom"/>
</dbReference>
<dbReference type="SMART" id="SM00184">
    <property type="entry name" value="RING"/>
    <property type="match status" value="1"/>
</dbReference>
<dbReference type="InterPro" id="IPR001841">
    <property type="entry name" value="Znf_RING"/>
</dbReference>
<comment type="caution">
    <text evidence="11">The sequence shown here is derived from an EMBL/GenBank/DDBJ whole genome shotgun (WGS) entry which is preliminary data.</text>
</comment>
<accession>A0ABR3M8G6</accession>
<feature type="coiled-coil region" evidence="8">
    <location>
        <begin position="214"/>
        <end position="259"/>
    </location>
</feature>
<reference evidence="11 12" key="1">
    <citation type="submission" date="2023-09" db="EMBL/GenBank/DDBJ databases">
        <authorList>
            <person name="Wang M."/>
        </authorList>
    </citation>
    <scope>NUCLEOTIDE SEQUENCE [LARGE SCALE GENOMIC DNA]</scope>
    <source>
        <strain evidence="11">GT-2023</strain>
        <tissue evidence="11">Liver</tissue>
    </source>
</reference>
<keyword evidence="12" id="KW-1185">Reference proteome</keyword>
<dbReference type="PRINTS" id="PR01407">
    <property type="entry name" value="BUTYPHLNCDUF"/>
</dbReference>
<evidence type="ECO:0000256" key="1">
    <source>
        <dbReference type="ARBA" id="ARBA00004496"/>
    </source>
</evidence>
<dbReference type="Proteomes" id="UP001558613">
    <property type="component" value="Unassembled WGS sequence"/>
</dbReference>
<dbReference type="Pfam" id="PF00097">
    <property type="entry name" value="zf-C3HC4"/>
    <property type="match status" value="1"/>
</dbReference>
<comment type="similarity">
    <text evidence="2">Belongs to the TRIM/RBCC family.</text>
</comment>
<keyword evidence="8" id="KW-0175">Coiled coil</keyword>
<feature type="domain" description="RING-type" evidence="9">
    <location>
        <begin position="85"/>
        <end position="126"/>
    </location>
</feature>
<evidence type="ECO:0000313" key="11">
    <source>
        <dbReference type="EMBL" id="KAL1261403.1"/>
    </source>
</evidence>
<evidence type="ECO:0000256" key="7">
    <source>
        <dbReference type="PROSITE-ProRule" id="PRU00175"/>
    </source>
</evidence>
<keyword evidence="3" id="KW-0963">Cytoplasm</keyword>
<dbReference type="InterPro" id="IPR018957">
    <property type="entry name" value="Znf_C3HC4_RING-type"/>
</dbReference>
<dbReference type="InterPro" id="IPR013320">
    <property type="entry name" value="ConA-like_dom_sf"/>
</dbReference>